<protein>
    <recommendedName>
        <fullName evidence="4">UDP-glucose 4-epimerase</fullName>
    </recommendedName>
</protein>
<reference evidence="2 3" key="1">
    <citation type="submission" date="2020-08" db="EMBL/GenBank/DDBJ databases">
        <title>Above-ground endophytic microbial communities from plants in different locations in the United States.</title>
        <authorList>
            <person name="Frank C."/>
        </authorList>
    </citation>
    <scope>NUCLEOTIDE SEQUENCE [LARGE SCALE GENOMIC DNA]</scope>
    <source>
        <strain evidence="2 3">WP4_2_2</strain>
    </source>
</reference>
<evidence type="ECO:0000256" key="1">
    <source>
        <dbReference type="SAM" id="MobiDB-lite"/>
    </source>
</evidence>
<comment type="caution">
    <text evidence="2">The sequence shown here is derived from an EMBL/GenBank/DDBJ whole genome shotgun (WGS) entry which is preliminary data.</text>
</comment>
<dbReference type="AlphaFoldDB" id="A0A7W9WWG9"/>
<dbReference type="EMBL" id="JACHBW010000034">
    <property type="protein sequence ID" value="MBB6106904.1"/>
    <property type="molecule type" value="Genomic_DNA"/>
</dbReference>
<feature type="region of interest" description="Disordered" evidence="1">
    <location>
        <begin position="1"/>
        <end position="22"/>
    </location>
</feature>
<proteinExistence type="predicted"/>
<evidence type="ECO:0000313" key="2">
    <source>
        <dbReference type="EMBL" id="MBB6106904.1"/>
    </source>
</evidence>
<dbReference type="RefSeq" id="WP_183732926.1">
    <property type="nucleotide sequence ID" value="NZ_JACHBW010000034.1"/>
</dbReference>
<evidence type="ECO:0000313" key="3">
    <source>
        <dbReference type="Proteomes" id="UP000571554"/>
    </source>
</evidence>
<sequence>MALNGHIDTTGWRVDAHTSPASEGGYSCEIVVSHGDAPRQATHTFTHHLTFETERDALLEGLREGMVWVDLKLRHAFEM</sequence>
<dbReference type="Proteomes" id="UP000571554">
    <property type="component" value="Unassembled WGS sequence"/>
</dbReference>
<keyword evidence="3" id="KW-1185">Reference proteome</keyword>
<gene>
    <name evidence="2" type="ORF">F4827_006783</name>
</gene>
<accession>A0A7W9WWG9</accession>
<organism evidence="2 3">
    <name type="scientific">Paraburkholderia bannensis</name>
    <dbReference type="NCBI Taxonomy" id="765414"/>
    <lineage>
        <taxon>Bacteria</taxon>
        <taxon>Pseudomonadati</taxon>
        <taxon>Pseudomonadota</taxon>
        <taxon>Betaproteobacteria</taxon>
        <taxon>Burkholderiales</taxon>
        <taxon>Burkholderiaceae</taxon>
        <taxon>Paraburkholderia</taxon>
    </lineage>
</organism>
<name>A0A7W9WWG9_9BURK</name>
<evidence type="ECO:0008006" key="4">
    <source>
        <dbReference type="Google" id="ProtNLM"/>
    </source>
</evidence>